<proteinExistence type="predicted"/>
<feature type="compositionally biased region" description="Basic and acidic residues" evidence="1">
    <location>
        <begin position="162"/>
        <end position="176"/>
    </location>
</feature>
<organism evidence="2">
    <name type="scientific">Chlamydomonas leiostraca</name>
    <dbReference type="NCBI Taxonomy" id="1034604"/>
    <lineage>
        <taxon>Eukaryota</taxon>
        <taxon>Viridiplantae</taxon>
        <taxon>Chlorophyta</taxon>
        <taxon>core chlorophytes</taxon>
        <taxon>Chlorophyceae</taxon>
        <taxon>CS clade</taxon>
        <taxon>Chlamydomonadales</taxon>
        <taxon>Chlamydomonadaceae</taxon>
        <taxon>Chlamydomonas</taxon>
    </lineage>
</organism>
<evidence type="ECO:0000256" key="1">
    <source>
        <dbReference type="SAM" id="MobiDB-lite"/>
    </source>
</evidence>
<feature type="region of interest" description="Disordered" evidence="1">
    <location>
        <begin position="162"/>
        <end position="186"/>
    </location>
</feature>
<protein>
    <submittedName>
        <fullName evidence="2">Uncharacterized protein</fullName>
    </submittedName>
</protein>
<sequence length="213" mass="22746">MVVWGQHLRKQAGAEASSCSSSSNTMAHELEHHVKHKPLKRRGLSRYYSSKSQSFSSLELALTTQYGEHAMGLGKGQPDMACTIPCGSSSGMARMSSCTDWSSAYRHSATSDLSCSTSSAAMMLAEEGPFCVETQSAWMPQSTAVLCDDLCRALREAAITHPRADHHSPSHADSPSRHTSLLTHDLRPGSGGQLHLSPALLAVGKGGGRCMDC</sequence>
<dbReference type="EMBL" id="HBFB01014412">
    <property type="protein sequence ID" value="CAD8677742.1"/>
    <property type="molecule type" value="Transcribed_RNA"/>
</dbReference>
<evidence type="ECO:0000313" key="2">
    <source>
        <dbReference type="EMBL" id="CAD8677742.1"/>
    </source>
</evidence>
<name>A0A7S0RHX5_9CHLO</name>
<accession>A0A7S0RHX5</accession>
<dbReference type="AlphaFoldDB" id="A0A7S0RHX5"/>
<reference evidence="2" key="1">
    <citation type="submission" date="2021-01" db="EMBL/GenBank/DDBJ databases">
        <authorList>
            <person name="Corre E."/>
            <person name="Pelletier E."/>
            <person name="Niang G."/>
            <person name="Scheremetjew M."/>
            <person name="Finn R."/>
            <person name="Kale V."/>
            <person name="Holt S."/>
            <person name="Cochrane G."/>
            <person name="Meng A."/>
            <person name="Brown T."/>
            <person name="Cohen L."/>
        </authorList>
    </citation>
    <scope>NUCLEOTIDE SEQUENCE</scope>
    <source>
        <strain evidence="2">SAG 11-49</strain>
    </source>
</reference>
<gene>
    <name evidence="2" type="ORF">CLEI1391_LOCUS8150</name>
</gene>